<dbReference type="GO" id="GO:0071949">
    <property type="term" value="F:FAD binding"/>
    <property type="evidence" value="ECO:0007669"/>
    <property type="project" value="InterPro"/>
</dbReference>
<dbReference type="Proteomes" id="UP000186817">
    <property type="component" value="Unassembled WGS sequence"/>
</dbReference>
<keyword evidence="3" id="KW-0285">Flavoprotein</keyword>
<evidence type="ECO:0000259" key="6">
    <source>
        <dbReference type="Pfam" id="PF01494"/>
    </source>
</evidence>
<dbReference type="Gene3D" id="3.30.70.2450">
    <property type="match status" value="1"/>
</dbReference>
<dbReference type="OrthoDB" id="426860at2759"/>
<dbReference type="Pfam" id="PF01494">
    <property type="entry name" value="FAD_binding_3"/>
    <property type="match status" value="1"/>
</dbReference>
<dbReference type="EMBL" id="LSRX01000025">
    <property type="protein sequence ID" value="OLQ13695.1"/>
    <property type="molecule type" value="Genomic_DNA"/>
</dbReference>
<name>A0A1Q9F203_SYMMI</name>
<dbReference type="SUPFAM" id="SSF51905">
    <property type="entry name" value="FAD/NAD(P)-binding domain"/>
    <property type="match status" value="1"/>
</dbReference>
<sequence length="646" mass="71665">MADPRPLLAGQGTASELDCLVVGAGPVGLLLAAELSARGCQVAIIDALTEPAKITKASGVVPRSLEVLPSEVEAKLLKSGNLLKEMRILEKQENKPIKTVLSVQTAPLEVYHGILGIRQTETERYLTEYLTELPDWTQGGKKKMSIRRGVALESFTEGPMGVQCHLKLPEGTQTVTCKFLVACDGGRSTIRHQLGYSFDGTTTPEYFFGLDACFENWEFDSKDVVSVSLTQDKDPLAPGFAFNIPFGDGNCLLLVDLDLQQQKGWVTGETDRNGFPVLRQPEVEDVLRVARSRGLGQQCSVKPGSVKWLTHFRVNSRQVQCYGRGRVFLAGDACHCHSPFGGQGMNMGFQDAKNLSWKLATAIKCGGPTSSLLLSYESERKTLESKLLAGIERGQEVVSSRNPLIFFMRGRGQRLVNMLTFLQPTILKTVAQQMWSYRTSSLSMEHWERPVPTCFPITSICPAGGYRRRQNLHRWVKTRVHAGDRVPDASLPGGMRVHQILKRSRGWTLLLFEGGEEENLDMEKHLGNKVLSLSELEAFGAGFKSTSDPTNFVPMVDEVICFPAQDVEAHHIFGVHGQCLFLVRPDHYVGFRCEPLRRGAVYRYFRLACGISHGMPEDAPASSRVFDPLPVIVWTLILLLVIFLFL</sequence>
<dbReference type="PANTHER" id="PTHR43004:SF19">
    <property type="entry name" value="BINDING MONOOXYGENASE, PUTATIVE (JCVI)-RELATED"/>
    <property type="match status" value="1"/>
</dbReference>
<evidence type="ECO:0000256" key="3">
    <source>
        <dbReference type="ARBA" id="ARBA00022630"/>
    </source>
</evidence>
<dbReference type="OMA" id="VECIVDY"/>
<protein>
    <submittedName>
        <fullName evidence="7">Pentachlorophenol 4-monooxygenase</fullName>
    </submittedName>
</protein>
<evidence type="ECO:0000313" key="8">
    <source>
        <dbReference type="Proteomes" id="UP000186817"/>
    </source>
</evidence>
<dbReference type="AlphaFoldDB" id="A0A1Q9F203"/>
<dbReference type="GO" id="GO:0016709">
    <property type="term" value="F:oxidoreductase activity, acting on paired donors, with incorporation or reduction of molecular oxygen, NAD(P)H as one donor, and incorporation of one atom of oxygen"/>
    <property type="evidence" value="ECO:0007669"/>
    <property type="project" value="UniProtKB-ARBA"/>
</dbReference>
<keyword evidence="4" id="KW-0274">FAD</keyword>
<keyword evidence="5" id="KW-0472">Membrane</keyword>
<dbReference type="Gene3D" id="3.40.30.120">
    <property type="match status" value="1"/>
</dbReference>
<organism evidence="7 8">
    <name type="scientific">Symbiodinium microadriaticum</name>
    <name type="common">Dinoflagellate</name>
    <name type="synonym">Zooxanthella microadriatica</name>
    <dbReference type="NCBI Taxonomy" id="2951"/>
    <lineage>
        <taxon>Eukaryota</taxon>
        <taxon>Sar</taxon>
        <taxon>Alveolata</taxon>
        <taxon>Dinophyceae</taxon>
        <taxon>Suessiales</taxon>
        <taxon>Symbiodiniaceae</taxon>
        <taxon>Symbiodinium</taxon>
    </lineage>
</organism>
<proteinExistence type="inferred from homology"/>
<comment type="similarity">
    <text evidence="2">Belongs to the PheA/TfdB FAD monooxygenase family.</text>
</comment>
<evidence type="ECO:0000313" key="7">
    <source>
        <dbReference type="EMBL" id="OLQ13695.1"/>
    </source>
</evidence>
<reference evidence="7 8" key="1">
    <citation type="submission" date="2016-02" db="EMBL/GenBank/DDBJ databases">
        <title>Genome analysis of coral dinoflagellate symbionts highlights evolutionary adaptations to a symbiotic lifestyle.</title>
        <authorList>
            <person name="Aranda M."/>
            <person name="Li Y."/>
            <person name="Liew Y.J."/>
            <person name="Baumgarten S."/>
            <person name="Simakov O."/>
            <person name="Wilson M."/>
            <person name="Piel J."/>
            <person name="Ashoor H."/>
            <person name="Bougouffa S."/>
            <person name="Bajic V.B."/>
            <person name="Ryu T."/>
            <person name="Ravasi T."/>
            <person name="Bayer T."/>
            <person name="Micklem G."/>
            <person name="Kim H."/>
            <person name="Bhak J."/>
            <person name="Lajeunesse T.C."/>
            <person name="Voolstra C.R."/>
        </authorList>
    </citation>
    <scope>NUCLEOTIDE SEQUENCE [LARGE SCALE GENOMIC DNA]</scope>
    <source>
        <strain evidence="7 8">CCMP2467</strain>
    </source>
</reference>
<dbReference type="InterPro" id="IPR036249">
    <property type="entry name" value="Thioredoxin-like_sf"/>
</dbReference>
<feature type="domain" description="FAD-binding" evidence="6">
    <location>
        <begin position="17"/>
        <end position="387"/>
    </location>
</feature>
<dbReference type="InterPro" id="IPR002938">
    <property type="entry name" value="FAD-bd"/>
</dbReference>
<evidence type="ECO:0000256" key="1">
    <source>
        <dbReference type="ARBA" id="ARBA00001974"/>
    </source>
</evidence>
<dbReference type="SUPFAM" id="SSF52833">
    <property type="entry name" value="Thioredoxin-like"/>
    <property type="match status" value="1"/>
</dbReference>
<dbReference type="Gene3D" id="3.50.50.60">
    <property type="entry name" value="FAD/NAD(P)-binding domain"/>
    <property type="match status" value="1"/>
</dbReference>
<accession>A0A1Q9F203</accession>
<keyword evidence="8" id="KW-1185">Reference proteome</keyword>
<evidence type="ECO:0000256" key="4">
    <source>
        <dbReference type="ARBA" id="ARBA00022827"/>
    </source>
</evidence>
<gene>
    <name evidence="7" type="primary">pcpB</name>
    <name evidence="7" type="ORF">AK812_SmicGene2322</name>
</gene>
<dbReference type="PANTHER" id="PTHR43004">
    <property type="entry name" value="TRK SYSTEM POTASSIUM UPTAKE PROTEIN"/>
    <property type="match status" value="1"/>
</dbReference>
<keyword evidence="5" id="KW-0812">Transmembrane</keyword>
<keyword evidence="7" id="KW-0560">Oxidoreductase</keyword>
<comment type="cofactor">
    <cofactor evidence="1">
        <name>FAD</name>
        <dbReference type="ChEBI" id="CHEBI:57692"/>
    </cofactor>
</comment>
<keyword evidence="7" id="KW-0503">Monooxygenase</keyword>
<keyword evidence="5" id="KW-1133">Transmembrane helix</keyword>
<feature type="transmembrane region" description="Helical" evidence="5">
    <location>
        <begin position="625"/>
        <end position="645"/>
    </location>
</feature>
<evidence type="ECO:0000256" key="5">
    <source>
        <dbReference type="SAM" id="Phobius"/>
    </source>
</evidence>
<dbReference type="PRINTS" id="PR00420">
    <property type="entry name" value="RNGMNOXGNASE"/>
</dbReference>
<dbReference type="InterPro" id="IPR050641">
    <property type="entry name" value="RIFMO-like"/>
</dbReference>
<comment type="caution">
    <text evidence="7">The sequence shown here is derived from an EMBL/GenBank/DDBJ whole genome shotgun (WGS) entry which is preliminary data.</text>
</comment>
<evidence type="ECO:0000256" key="2">
    <source>
        <dbReference type="ARBA" id="ARBA00007801"/>
    </source>
</evidence>
<dbReference type="InterPro" id="IPR036188">
    <property type="entry name" value="FAD/NAD-bd_sf"/>
</dbReference>